<keyword evidence="17" id="KW-1185">Reference proteome</keyword>
<evidence type="ECO:0000256" key="7">
    <source>
        <dbReference type="ARBA" id="ARBA00066330"/>
    </source>
</evidence>
<sequence length="474" mass="48584">MGRLFGTDGVRGVANADLTAELALRLAEAAVEVLTEHRAASAREETRAVSAPEAVTGSARAGRPVVVVGRDTRPSGEFLEAAVVAGLASRGADVIRVGVVPTPTVAHIVAATGADLGVMLSASHNPMPDNGIKLFAAGGHKLPDEVEDEIEARLASPPGERPTGAAVGRVRDEPGYIAGLVDGYVRHLLSTLPVSLDGLRVVVDCAQGAASALAPKVLRAAGAEVVALHADGDGERINDGSGATHLDSLRAAVVARGADAGIAHDGDADRCLAVDAAGEVVDGDQIMAVCALALAERGELTDRRVVVTVMSNLGFHQAMREAGIEALATPVGDRYVLAEMRRVGVALGGEQSGHVVFLRHATTGDGLLTALALLGRMRETGQPLGELAKVMTRLPQVLVNVRGVDRAGVSASAALAAAVAAAEAELGDEGRVLLRPSGTEPLVRVMVEAPTDAQAREVATRLAEVVERELSITS</sequence>
<comment type="catalytic activity">
    <reaction evidence="6 9 11">
        <text>alpha-D-glucosamine 1-phosphate = D-glucosamine 6-phosphate</text>
        <dbReference type="Rhea" id="RHEA:23424"/>
        <dbReference type="ChEBI" id="CHEBI:58516"/>
        <dbReference type="ChEBI" id="CHEBI:58725"/>
        <dbReference type="EC" id="5.4.2.10"/>
    </reaction>
</comment>
<evidence type="ECO:0000256" key="8">
    <source>
        <dbReference type="ARBA" id="ARBA00068193"/>
    </source>
</evidence>
<comment type="PTM">
    <text evidence="9">Activated by phosphorylation.</text>
</comment>
<dbReference type="InterPro" id="IPR005846">
    <property type="entry name" value="A-D-PHexomutase_a/b/a-III"/>
</dbReference>
<feature type="binding site" evidence="9">
    <location>
        <position position="265"/>
    </location>
    <ligand>
        <name>Mg(2+)</name>
        <dbReference type="ChEBI" id="CHEBI:18420"/>
    </ligand>
</feature>
<comment type="function">
    <text evidence="9 11">Catalyzes the conversion of glucosamine-6-phosphate to glucosamine-1-phosphate.</text>
</comment>
<feature type="domain" description="Alpha-D-phosphohexomutase alpha/beta/alpha" evidence="14">
    <location>
        <begin position="183"/>
        <end position="278"/>
    </location>
</feature>
<dbReference type="Pfam" id="PF02880">
    <property type="entry name" value="PGM_PMM_III"/>
    <property type="match status" value="1"/>
</dbReference>
<evidence type="ECO:0000256" key="3">
    <source>
        <dbReference type="ARBA" id="ARBA00022723"/>
    </source>
</evidence>
<dbReference type="InterPro" id="IPR016055">
    <property type="entry name" value="A-D-PHexomutase_a/b/a-I/II/III"/>
</dbReference>
<dbReference type="InterPro" id="IPR005844">
    <property type="entry name" value="A-D-PHexomutase_a/b/a-I"/>
</dbReference>
<dbReference type="InterPro" id="IPR005845">
    <property type="entry name" value="A-D-PHexomutase_a/b/a-II"/>
</dbReference>
<evidence type="ECO:0000256" key="9">
    <source>
        <dbReference type="HAMAP-Rule" id="MF_01554"/>
    </source>
</evidence>
<dbReference type="GO" id="GO:0004615">
    <property type="term" value="F:phosphomannomutase activity"/>
    <property type="evidence" value="ECO:0007669"/>
    <property type="project" value="TreeGrafter"/>
</dbReference>
<dbReference type="Pfam" id="PF02879">
    <property type="entry name" value="PGM_PMM_II"/>
    <property type="match status" value="1"/>
</dbReference>
<dbReference type="InterPro" id="IPR006352">
    <property type="entry name" value="GlmM_bact"/>
</dbReference>
<dbReference type="InterPro" id="IPR016066">
    <property type="entry name" value="A-D-PHexomutase_CS"/>
</dbReference>
<feature type="binding site" evidence="9">
    <location>
        <position position="269"/>
    </location>
    <ligand>
        <name>Mg(2+)</name>
        <dbReference type="ChEBI" id="CHEBI:18420"/>
    </ligand>
</feature>
<dbReference type="Gene3D" id="3.40.120.10">
    <property type="entry name" value="Alpha-D-Glucose-1,6-Bisphosphate, subunit A, domain 3"/>
    <property type="match status" value="3"/>
</dbReference>
<feature type="binding site" description="via phosphate group" evidence="9">
    <location>
        <position position="123"/>
    </location>
    <ligand>
        <name>Mg(2+)</name>
        <dbReference type="ChEBI" id="CHEBI:18420"/>
    </ligand>
</feature>
<dbReference type="EC" id="5.4.2.10" evidence="7 9"/>
<feature type="domain" description="Alpha-D-phosphohexomutase alpha/beta/alpha" evidence="15">
    <location>
        <begin position="282"/>
        <end position="392"/>
    </location>
</feature>
<dbReference type="EMBL" id="JAEACQ010000147">
    <property type="protein sequence ID" value="MBL7626748.1"/>
    <property type="molecule type" value="Genomic_DNA"/>
</dbReference>
<evidence type="ECO:0000256" key="11">
    <source>
        <dbReference type="RuleBase" id="RU004327"/>
    </source>
</evidence>
<organism evidence="16 17">
    <name type="scientific">Frankia nepalensis</name>
    <dbReference type="NCBI Taxonomy" id="1836974"/>
    <lineage>
        <taxon>Bacteria</taxon>
        <taxon>Bacillati</taxon>
        <taxon>Actinomycetota</taxon>
        <taxon>Actinomycetes</taxon>
        <taxon>Frankiales</taxon>
        <taxon>Frankiaceae</taxon>
        <taxon>Frankia</taxon>
    </lineage>
</organism>
<evidence type="ECO:0000256" key="2">
    <source>
        <dbReference type="ARBA" id="ARBA00022553"/>
    </source>
</evidence>
<dbReference type="SUPFAM" id="SSF53738">
    <property type="entry name" value="Phosphoglucomutase, first 3 domains"/>
    <property type="match status" value="3"/>
</dbReference>
<dbReference type="Proteomes" id="UP000604475">
    <property type="component" value="Unassembled WGS sequence"/>
</dbReference>
<dbReference type="NCBIfam" id="TIGR01455">
    <property type="entry name" value="glmM"/>
    <property type="match status" value="1"/>
</dbReference>
<dbReference type="Pfam" id="PF00408">
    <property type="entry name" value="PGM_PMM_IV"/>
    <property type="match status" value="1"/>
</dbReference>
<reference evidence="16" key="1">
    <citation type="submission" date="2020-12" db="EMBL/GenBank/DDBJ databases">
        <title>Genomic characterization of non-nitrogen-fixing Frankia strains.</title>
        <authorList>
            <person name="Carlos-Shanley C."/>
            <person name="Guerra T."/>
            <person name="Hahn D."/>
        </authorList>
    </citation>
    <scope>NUCLEOTIDE SEQUENCE</scope>
    <source>
        <strain evidence="16">CN6</strain>
    </source>
</reference>
<keyword evidence="3 9" id="KW-0479">Metal-binding</keyword>
<keyword evidence="5 9" id="KW-0413">Isomerase</keyword>
<feature type="domain" description="Alpha-D-phosphohexomutase alpha/beta/alpha" evidence="13">
    <location>
        <begin position="61"/>
        <end position="155"/>
    </location>
</feature>
<feature type="domain" description="Alpha-D-phosphohexomutase C-terminal" evidence="12">
    <location>
        <begin position="398"/>
        <end position="464"/>
    </location>
</feature>
<keyword evidence="4 9" id="KW-0460">Magnesium</keyword>
<evidence type="ECO:0000256" key="5">
    <source>
        <dbReference type="ARBA" id="ARBA00023235"/>
    </source>
</evidence>
<dbReference type="SUPFAM" id="SSF55957">
    <property type="entry name" value="Phosphoglucomutase, C-terminal domain"/>
    <property type="match status" value="1"/>
</dbReference>
<dbReference type="FunFam" id="3.40.120.10:FF:000002">
    <property type="entry name" value="Phosphoglucosamine mutase"/>
    <property type="match status" value="1"/>
</dbReference>
<keyword evidence="2 9" id="KW-0597">Phosphoprotein</keyword>
<dbReference type="GO" id="GO:0005829">
    <property type="term" value="C:cytosol"/>
    <property type="evidence" value="ECO:0007669"/>
    <property type="project" value="TreeGrafter"/>
</dbReference>
<protein>
    <recommendedName>
        <fullName evidence="8 9">Phosphoglucosamine mutase</fullName>
        <ecNumber evidence="7 9">5.4.2.10</ecNumber>
    </recommendedName>
</protein>
<dbReference type="InterPro" id="IPR036900">
    <property type="entry name" value="A-D-PHexomutase_C_sf"/>
</dbReference>
<evidence type="ECO:0000256" key="1">
    <source>
        <dbReference type="ARBA" id="ARBA00010231"/>
    </source>
</evidence>
<name>A0A937R6R5_9ACTN</name>
<dbReference type="InterPro" id="IPR005841">
    <property type="entry name" value="Alpha-D-phosphohexomutase_SF"/>
</dbReference>
<dbReference type="PANTHER" id="PTHR42946:SF1">
    <property type="entry name" value="PHOSPHOGLUCOMUTASE (ALPHA-D-GLUCOSE-1,6-BISPHOSPHATE-DEPENDENT)"/>
    <property type="match status" value="1"/>
</dbReference>
<dbReference type="RefSeq" id="WP_203004568.1">
    <property type="nucleotide sequence ID" value="NZ_JADWYU010000227.1"/>
</dbReference>
<dbReference type="GO" id="GO:0008966">
    <property type="term" value="F:phosphoglucosamine mutase activity"/>
    <property type="evidence" value="ECO:0007669"/>
    <property type="project" value="UniProtKB-UniRule"/>
</dbReference>
<evidence type="ECO:0000313" key="16">
    <source>
        <dbReference type="EMBL" id="MBL7626748.1"/>
    </source>
</evidence>
<evidence type="ECO:0000259" key="14">
    <source>
        <dbReference type="Pfam" id="PF02879"/>
    </source>
</evidence>
<accession>A0A937R6R5</accession>
<evidence type="ECO:0000259" key="13">
    <source>
        <dbReference type="Pfam" id="PF02878"/>
    </source>
</evidence>
<dbReference type="Gene3D" id="3.30.310.50">
    <property type="entry name" value="Alpha-D-phosphohexomutase, C-terminal domain"/>
    <property type="match status" value="1"/>
</dbReference>
<evidence type="ECO:0000256" key="4">
    <source>
        <dbReference type="ARBA" id="ARBA00022842"/>
    </source>
</evidence>
<comment type="caution">
    <text evidence="16">The sequence shown here is derived from an EMBL/GenBank/DDBJ whole genome shotgun (WGS) entry which is preliminary data.</text>
</comment>
<dbReference type="PANTHER" id="PTHR42946">
    <property type="entry name" value="PHOSPHOHEXOSE MUTASE"/>
    <property type="match status" value="1"/>
</dbReference>
<dbReference type="Pfam" id="PF02878">
    <property type="entry name" value="PGM_PMM_I"/>
    <property type="match status" value="1"/>
</dbReference>
<dbReference type="PROSITE" id="PS00710">
    <property type="entry name" value="PGM_PMM"/>
    <property type="match status" value="1"/>
</dbReference>
<dbReference type="GO" id="GO:0000287">
    <property type="term" value="F:magnesium ion binding"/>
    <property type="evidence" value="ECO:0007669"/>
    <property type="project" value="UniProtKB-UniRule"/>
</dbReference>
<proteinExistence type="inferred from homology"/>
<dbReference type="InterPro" id="IPR005843">
    <property type="entry name" value="A-D-PHexomutase_C"/>
</dbReference>
<dbReference type="FunFam" id="3.40.120.10:FF:000001">
    <property type="entry name" value="Phosphoglucosamine mutase"/>
    <property type="match status" value="1"/>
</dbReference>
<dbReference type="PRINTS" id="PR00509">
    <property type="entry name" value="PGMPMM"/>
</dbReference>
<feature type="modified residue" description="Phosphoserine" evidence="9">
    <location>
        <position position="123"/>
    </location>
</feature>
<evidence type="ECO:0000313" key="17">
    <source>
        <dbReference type="Proteomes" id="UP000604475"/>
    </source>
</evidence>
<gene>
    <name evidence="9" type="primary">glmM</name>
    <name evidence="16" type="ORF">I7412_06110</name>
</gene>
<feature type="binding site" evidence="9">
    <location>
        <position position="267"/>
    </location>
    <ligand>
        <name>Mg(2+)</name>
        <dbReference type="ChEBI" id="CHEBI:18420"/>
    </ligand>
</feature>
<dbReference type="HAMAP" id="MF_01554_B">
    <property type="entry name" value="GlmM_B"/>
    <property type="match status" value="1"/>
</dbReference>
<feature type="active site" description="Phosphoserine intermediate" evidence="9">
    <location>
        <position position="123"/>
    </location>
</feature>
<dbReference type="FunFam" id="3.30.310.50:FF:000001">
    <property type="entry name" value="Phosphoglucosamine mutase"/>
    <property type="match status" value="1"/>
</dbReference>
<dbReference type="CDD" id="cd05802">
    <property type="entry name" value="GlmM"/>
    <property type="match status" value="1"/>
</dbReference>
<evidence type="ECO:0000259" key="15">
    <source>
        <dbReference type="Pfam" id="PF02880"/>
    </source>
</evidence>
<evidence type="ECO:0000256" key="6">
    <source>
        <dbReference type="ARBA" id="ARBA00050364"/>
    </source>
</evidence>
<evidence type="ECO:0000256" key="10">
    <source>
        <dbReference type="RuleBase" id="RU004326"/>
    </source>
</evidence>
<dbReference type="InterPro" id="IPR050060">
    <property type="entry name" value="Phosphoglucosamine_mutase"/>
</dbReference>
<dbReference type="GO" id="GO:0006048">
    <property type="term" value="P:UDP-N-acetylglucosamine biosynthetic process"/>
    <property type="evidence" value="ECO:0007669"/>
    <property type="project" value="TreeGrafter"/>
</dbReference>
<dbReference type="AlphaFoldDB" id="A0A937R6R5"/>
<evidence type="ECO:0000259" key="12">
    <source>
        <dbReference type="Pfam" id="PF00408"/>
    </source>
</evidence>
<dbReference type="GO" id="GO:0009252">
    <property type="term" value="P:peptidoglycan biosynthetic process"/>
    <property type="evidence" value="ECO:0007669"/>
    <property type="project" value="TreeGrafter"/>
</dbReference>
<dbReference type="GO" id="GO:0005975">
    <property type="term" value="P:carbohydrate metabolic process"/>
    <property type="evidence" value="ECO:0007669"/>
    <property type="project" value="InterPro"/>
</dbReference>
<comment type="similarity">
    <text evidence="1 9 10">Belongs to the phosphohexose mutase family.</text>
</comment>
<comment type="cofactor">
    <cofactor evidence="9">
        <name>Mg(2+)</name>
        <dbReference type="ChEBI" id="CHEBI:18420"/>
    </cofactor>
    <text evidence="9">Binds 1 Mg(2+) ion per subunit.</text>
</comment>